<keyword evidence="6" id="KW-0325">Glycoprotein</keyword>
<feature type="chain" id="PRO_5035246990" description="procollagen galactosyltransferase" evidence="10">
    <location>
        <begin position="33"/>
        <end position="660"/>
    </location>
</feature>
<dbReference type="EC" id="2.4.1.50" evidence="7"/>
<dbReference type="InterPro" id="IPR029044">
    <property type="entry name" value="Nucleotide-diphossugar_trans"/>
</dbReference>
<feature type="compositionally biased region" description="Basic and acidic residues" evidence="9">
    <location>
        <begin position="625"/>
        <end position="644"/>
    </location>
</feature>
<protein>
    <recommendedName>
        <fullName evidence="7">procollagen galactosyltransferase</fullName>
        <ecNumber evidence="7">2.4.1.50</ecNumber>
    </recommendedName>
</protein>
<comment type="catalytic activity">
    <reaction evidence="8">
        <text>(5R)-5-hydroxy-L-lysyl-[collagen] + UDP-alpha-D-galactose = (5R)-5-O-(beta-D-galactosyl)-5-hydroxy-L-lysyl-[collagen] + UDP + H(+)</text>
        <dbReference type="Rhea" id="RHEA:12637"/>
        <dbReference type="Rhea" id="RHEA-COMP:12752"/>
        <dbReference type="Rhea" id="RHEA-COMP:12753"/>
        <dbReference type="ChEBI" id="CHEBI:15378"/>
        <dbReference type="ChEBI" id="CHEBI:58223"/>
        <dbReference type="ChEBI" id="CHEBI:66914"/>
        <dbReference type="ChEBI" id="CHEBI:133442"/>
        <dbReference type="ChEBI" id="CHEBI:133443"/>
        <dbReference type="EC" id="2.4.1.50"/>
    </reaction>
</comment>
<feature type="domain" description="Glycosyl transferase family 25" evidence="11">
    <location>
        <begin position="379"/>
        <end position="562"/>
    </location>
</feature>
<dbReference type="InterPro" id="IPR002654">
    <property type="entry name" value="Glyco_trans_25"/>
</dbReference>
<dbReference type="SUPFAM" id="SSF53448">
    <property type="entry name" value="Nucleotide-diphospho-sugar transferases"/>
    <property type="match status" value="1"/>
</dbReference>
<dbReference type="CDD" id="cd06532">
    <property type="entry name" value="Glyco_transf_25"/>
    <property type="match status" value="1"/>
</dbReference>
<evidence type="ECO:0000256" key="3">
    <source>
        <dbReference type="ARBA" id="ARBA00022679"/>
    </source>
</evidence>
<accession>A0A8J6KRS0</accession>
<dbReference type="PANTHER" id="PTHR10730">
    <property type="entry name" value="PROCOLLAGEN-LYSINE,2-OXOGLUTARATE 5-DIOXYGENASE/GLYCOSYLTRANSFERASE 25 FAMILY MEMBER"/>
    <property type="match status" value="1"/>
</dbReference>
<dbReference type="Proteomes" id="UP000710432">
    <property type="component" value="Unassembled WGS sequence"/>
</dbReference>
<comment type="similarity">
    <text evidence="1">Belongs to the glycosyltransferase 25 family.</text>
</comment>
<evidence type="ECO:0000256" key="6">
    <source>
        <dbReference type="ARBA" id="ARBA00023180"/>
    </source>
</evidence>
<name>A0A8J6KRS0_MICOH</name>
<evidence type="ECO:0000256" key="5">
    <source>
        <dbReference type="ARBA" id="ARBA00022824"/>
    </source>
</evidence>
<reference evidence="12" key="1">
    <citation type="submission" date="2020-03" db="EMBL/GenBank/DDBJ databases">
        <title>Studies in the Genomics of Life Span.</title>
        <authorList>
            <person name="Glass D."/>
        </authorList>
    </citation>
    <scope>NUCLEOTIDE SEQUENCE</scope>
    <source>
        <strain evidence="12">LTLLF</strain>
        <tissue evidence="12">Muscle</tissue>
    </source>
</reference>
<feature type="region of interest" description="Disordered" evidence="9">
    <location>
        <begin position="625"/>
        <end position="660"/>
    </location>
</feature>
<evidence type="ECO:0000313" key="13">
    <source>
        <dbReference type="Proteomes" id="UP000710432"/>
    </source>
</evidence>
<keyword evidence="2 12" id="KW-0328">Glycosyltransferase</keyword>
<evidence type="ECO:0000256" key="1">
    <source>
        <dbReference type="ARBA" id="ARBA00006721"/>
    </source>
</evidence>
<dbReference type="Pfam" id="PF01755">
    <property type="entry name" value="Glyco_transf_25"/>
    <property type="match status" value="1"/>
</dbReference>
<evidence type="ECO:0000256" key="10">
    <source>
        <dbReference type="SAM" id="SignalP"/>
    </source>
</evidence>
<evidence type="ECO:0000256" key="9">
    <source>
        <dbReference type="SAM" id="MobiDB-lite"/>
    </source>
</evidence>
<organism evidence="12 13">
    <name type="scientific">Microtus ochrogaster</name>
    <name type="common">Prairie vole</name>
    <dbReference type="NCBI Taxonomy" id="79684"/>
    <lineage>
        <taxon>Eukaryota</taxon>
        <taxon>Metazoa</taxon>
        <taxon>Chordata</taxon>
        <taxon>Craniata</taxon>
        <taxon>Vertebrata</taxon>
        <taxon>Euteleostomi</taxon>
        <taxon>Mammalia</taxon>
        <taxon>Eutheria</taxon>
        <taxon>Euarchontoglires</taxon>
        <taxon>Glires</taxon>
        <taxon>Rodentia</taxon>
        <taxon>Myomorpha</taxon>
        <taxon>Muroidea</taxon>
        <taxon>Cricetidae</taxon>
        <taxon>Arvicolinae</taxon>
        <taxon>Microtus</taxon>
    </lineage>
</organism>
<comment type="caution">
    <text evidence="12">The sequence shown here is derived from an EMBL/GenBank/DDBJ whole genome shotgun (WGS) entry which is preliminary data.</text>
</comment>
<gene>
    <name evidence="12" type="ORF">LTLLF_163885</name>
</gene>
<proteinExistence type="inferred from homology"/>
<dbReference type="EMBL" id="JAATJU010023231">
    <property type="protein sequence ID" value="KAH0508448.1"/>
    <property type="molecule type" value="Genomic_DNA"/>
</dbReference>
<evidence type="ECO:0000256" key="2">
    <source>
        <dbReference type="ARBA" id="ARBA00022676"/>
    </source>
</evidence>
<sequence length="660" mass="75249">MAAFPGGLRGLQFLPLLLLLPLPPGGPRGTDGYFPEERWSPESPLQAPRVLIALLARNAAPALPATLGALERLRHPRERTALWVATDHNTDNTSAILREWLVAVKGLYHSVEWRPAEEPRGILMALGCSRPCRAFLGPHLACHVYASGPSHTLAWWPGPCALHTSSPVLHLEAFRSAVCLIFCDIVYDWGSLRAISLHHSYSRSSYPDEEGPKHWSDSRYEHVMKLRQAALKSARDMWADYIMFVDSDNLITNPDTLSLLIAENKTVVAPMLDSRAAYSNFWCGMTSQLPIPAFIPSTGMMDGYHPDFSLVPTLEVQMYVCNKEVYGFLPVPLRAHSSLQDEAESFMHVQLEVMVKYPPVQLSRFISAPSKTADKMGFDEVFMINLKRRRDRRERMLRALHEQEIDCKLVEAVDGKAMNTSQVEALGIQMLPGYRDPYHGRPLTKGELGCFLSHYNIWREVVDRGLQKSLVFEDDLRFEIFFKRRLINLMRDVEREGLDWDLIYVGRKRMQVEQPEKAVPRVRNLVEADYSYWTLAYVISLQGARKLLRAKPLAKMLPVDEFLPVMFDKHPVSEYKTHFSPRNLRAFSVEPLLVYPTHYTGDDGYVSDTETSVVWNNEQVKTDWDRAKSQKMREQQALSREAKNSDVLQSPLDSAARDEL</sequence>
<evidence type="ECO:0000256" key="7">
    <source>
        <dbReference type="ARBA" id="ARBA00038926"/>
    </source>
</evidence>
<dbReference type="PANTHER" id="PTHR10730:SF28">
    <property type="entry name" value="PROCOLLAGEN GALACTOSYLTRANSFERASE 1"/>
    <property type="match status" value="1"/>
</dbReference>
<dbReference type="Gene3D" id="3.90.550.10">
    <property type="entry name" value="Spore Coat Polysaccharide Biosynthesis Protein SpsA, Chain A"/>
    <property type="match status" value="1"/>
</dbReference>
<evidence type="ECO:0000256" key="8">
    <source>
        <dbReference type="ARBA" id="ARBA00048515"/>
    </source>
</evidence>
<evidence type="ECO:0000313" key="12">
    <source>
        <dbReference type="EMBL" id="KAH0508448.1"/>
    </source>
</evidence>
<evidence type="ECO:0000256" key="4">
    <source>
        <dbReference type="ARBA" id="ARBA00022729"/>
    </source>
</evidence>
<feature type="signal peptide" evidence="10">
    <location>
        <begin position="1"/>
        <end position="32"/>
    </location>
</feature>
<keyword evidence="3" id="KW-0808">Transferase</keyword>
<dbReference type="InterPro" id="IPR050757">
    <property type="entry name" value="Collagen_mod_GT25"/>
</dbReference>
<keyword evidence="5" id="KW-0256">Endoplasmic reticulum</keyword>
<evidence type="ECO:0000259" key="11">
    <source>
        <dbReference type="Pfam" id="PF01755"/>
    </source>
</evidence>
<dbReference type="GO" id="GO:0050211">
    <property type="term" value="F:procollagen galactosyltransferase activity"/>
    <property type="evidence" value="ECO:0007669"/>
    <property type="project" value="UniProtKB-EC"/>
</dbReference>
<keyword evidence="4 10" id="KW-0732">Signal</keyword>
<dbReference type="AlphaFoldDB" id="A0A8J6KRS0"/>